<feature type="transmembrane region" description="Helical" evidence="2">
    <location>
        <begin position="47"/>
        <end position="66"/>
    </location>
</feature>
<dbReference type="GO" id="GO:0038038">
    <property type="term" value="C:G protein-coupled receptor homodimeric complex"/>
    <property type="evidence" value="ECO:0007669"/>
    <property type="project" value="TreeGrafter"/>
</dbReference>
<dbReference type="EMBL" id="LLXE01000063">
    <property type="protein sequence ID" value="KUM63810.1"/>
    <property type="molecule type" value="Genomic_DNA"/>
</dbReference>
<dbReference type="AlphaFoldDB" id="A0A101MNI9"/>
<evidence type="ECO:0000256" key="1">
    <source>
        <dbReference type="SAM" id="MobiDB-lite"/>
    </source>
</evidence>
<keyword evidence="2" id="KW-0812">Transmembrane</keyword>
<feature type="region of interest" description="Disordered" evidence="1">
    <location>
        <begin position="320"/>
        <end position="340"/>
    </location>
</feature>
<dbReference type="PANTHER" id="PTHR28009:SF1">
    <property type="entry name" value="PHEROMONE ALPHA FACTOR RECEPTOR"/>
    <property type="match status" value="1"/>
</dbReference>
<sequence length="391" mass="43200">MAATPSPSPPFDPYTQDVVFHLADGSELLVPVKALDVFVMYNVRVCINYGCQFGASFTLLVILLLLTQPDKRRSAVFILNGLALFLNSGRLLFQVIHFSTPFEEVYQYVSGDYSSVPLSAYAVSIVAVVLTTLVVVCIEASLVIQVHVVCSTLRRRYRHPLLVLSILVALVPIGFRSAWMVVNCHAIITLNYMSEIWWIESATNICVTISICFFCVIFVTKLGFAIKQRRRLGVREFGPMKVIFVMGCQTMVVPAIFSIIQYYITVPELASNVVTLVVISLPLSSIWAGATLEHSRRSGSQDHQRRPNLWRALVGGAESLLSPTKDSSTSLSTTKDSPTSLSAMTAAQTLCYSDHTMSKGSQNSRDTDAFYGIAVEHDISVNRVQRNNSIV</sequence>
<keyword evidence="2" id="KW-1133">Transmembrane helix</keyword>
<proteinExistence type="predicted"/>
<feature type="transmembrane region" description="Helical" evidence="2">
    <location>
        <begin position="118"/>
        <end position="149"/>
    </location>
</feature>
<keyword evidence="4" id="KW-1185">Reference proteome</keyword>
<dbReference type="InterPro" id="IPR000366">
    <property type="entry name" value="GPCR_STE2"/>
</dbReference>
<evidence type="ECO:0000313" key="3">
    <source>
        <dbReference type="EMBL" id="KUM63810.1"/>
    </source>
</evidence>
<feature type="transmembrane region" description="Helical" evidence="2">
    <location>
        <begin position="202"/>
        <end position="222"/>
    </location>
</feature>
<feature type="transmembrane region" description="Helical" evidence="2">
    <location>
        <begin position="78"/>
        <end position="98"/>
    </location>
</feature>
<comment type="caution">
    <text evidence="3">The sequence shown here is derived from an EMBL/GenBank/DDBJ whole genome shotgun (WGS) entry which is preliminary data.</text>
</comment>
<gene>
    <name evidence="3" type="ORF">ACN42_g3252</name>
</gene>
<dbReference type="PANTHER" id="PTHR28009">
    <property type="entry name" value="PHEROMONE ALPHA FACTOR RECEPTOR"/>
    <property type="match status" value="1"/>
</dbReference>
<dbReference type="InterPro" id="IPR027458">
    <property type="entry name" value="STE2_TM1-TM2_sf"/>
</dbReference>
<organism evidence="3 4">
    <name type="scientific">Penicillium freii</name>
    <dbReference type="NCBI Taxonomy" id="48697"/>
    <lineage>
        <taxon>Eukaryota</taxon>
        <taxon>Fungi</taxon>
        <taxon>Dikarya</taxon>
        <taxon>Ascomycota</taxon>
        <taxon>Pezizomycotina</taxon>
        <taxon>Eurotiomycetes</taxon>
        <taxon>Eurotiomycetidae</taxon>
        <taxon>Eurotiales</taxon>
        <taxon>Aspergillaceae</taxon>
        <taxon>Penicillium</taxon>
    </lineage>
</organism>
<feature type="transmembrane region" description="Helical" evidence="2">
    <location>
        <begin position="270"/>
        <end position="290"/>
    </location>
</feature>
<dbReference type="GO" id="GO:0000750">
    <property type="term" value="P:pheromone-dependent signal transduction involved in conjugation with cellular fusion"/>
    <property type="evidence" value="ECO:0007669"/>
    <property type="project" value="TreeGrafter"/>
</dbReference>
<evidence type="ECO:0008006" key="5">
    <source>
        <dbReference type="Google" id="ProtNLM"/>
    </source>
</evidence>
<dbReference type="CDD" id="cd14939">
    <property type="entry name" value="7tmD_STE2"/>
    <property type="match status" value="1"/>
</dbReference>
<dbReference type="Gene3D" id="1.10.287.920">
    <property type="entry name" value="Pheromone alpha factor receptor"/>
    <property type="match status" value="1"/>
</dbReference>
<accession>A0A101MNI9</accession>
<dbReference type="STRING" id="48697.A0A101MNI9"/>
<reference evidence="3 4" key="1">
    <citation type="submission" date="2015-10" db="EMBL/GenBank/DDBJ databases">
        <title>Genome sequencing of Penicillium freii.</title>
        <authorList>
            <person name="Nguyen H.D."/>
            <person name="Visagie C.M."/>
            <person name="Seifert K.A."/>
        </authorList>
    </citation>
    <scope>NUCLEOTIDE SEQUENCE [LARGE SCALE GENOMIC DNA]</scope>
    <source>
        <strain evidence="3 4">DAOM 242723</strain>
    </source>
</reference>
<evidence type="ECO:0000256" key="2">
    <source>
        <dbReference type="SAM" id="Phobius"/>
    </source>
</evidence>
<feature type="transmembrane region" description="Helical" evidence="2">
    <location>
        <begin position="161"/>
        <end position="182"/>
    </location>
</feature>
<evidence type="ECO:0000313" key="4">
    <source>
        <dbReference type="Proteomes" id="UP000055045"/>
    </source>
</evidence>
<dbReference type="GO" id="GO:0004932">
    <property type="term" value="F:mating-type factor pheromone receptor activity"/>
    <property type="evidence" value="ECO:0007669"/>
    <property type="project" value="InterPro"/>
</dbReference>
<name>A0A101MNI9_PENFR</name>
<feature type="transmembrane region" description="Helical" evidence="2">
    <location>
        <begin position="242"/>
        <end position="264"/>
    </location>
</feature>
<keyword evidence="2" id="KW-0472">Membrane</keyword>
<protein>
    <recommendedName>
        <fullName evidence="5">Fungal pheromone mating factor STE2 GPCR-domain-containing protein</fullName>
    </recommendedName>
</protein>
<dbReference type="PRINTS" id="PR00250">
    <property type="entry name" value="GPCRSTE2"/>
</dbReference>
<dbReference type="Proteomes" id="UP000055045">
    <property type="component" value="Unassembled WGS sequence"/>
</dbReference>
<dbReference type="Pfam" id="PF02116">
    <property type="entry name" value="STE2"/>
    <property type="match status" value="1"/>
</dbReference>